<comment type="caution">
    <text evidence="1">The sequence shown here is derived from an EMBL/GenBank/DDBJ whole genome shotgun (WGS) entry which is preliminary data.</text>
</comment>
<name>A0ABD1GL11_SALDI</name>
<sequence length="80" mass="9365">MSIRENRWYKVLPFLENLENKLFSQFCPLTSPIESIRQQICRSHLELLPASSTNSDPAWLTLLCSMVNERRNKRGRTGEL</sequence>
<dbReference type="Proteomes" id="UP001567538">
    <property type="component" value="Unassembled WGS sequence"/>
</dbReference>
<proteinExistence type="predicted"/>
<dbReference type="AlphaFoldDB" id="A0ABD1GL11"/>
<evidence type="ECO:0000313" key="1">
    <source>
        <dbReference type="EMBL" id="KAL1544816.1"/>
    </source>
</evidence>
<evidence type="ECO:0008006" key="3">
    <source>
        <dbReference type="Google" id="ProtNLM"/>
    </source>
</evidence>
<organism evidence="1 2">
    <name type="scientific">Salvia divinorum</name>
    <name type="common">Maria pastora</name>
    <name type="synonym">Diviner's sage</name>
    <dbReference type="NCBI Taxonomy" id="28513"/>
    <lineage>
        <taxon>Eukaryota</taxon>
        <taxon>Viridiplantae</taxon>
        <taxon>Streptophyta</taxon>
        <taxon>Embryophyta</taxon>
        <taxon>Tracheophyta</taxon>
        <taxon>Spermatophyta</taxon>
        <taxon>Magnoliopsida</taxon>
        <taxon>eudicotyledons</taxon>
        <taxon>Gunneridae</taxon>
        <taxon>Pentapetalae</taxon>
        <taxon>asterids</taxon>
        <taxon>lamiids</taxon>
        <taxon>Lamiales</taxon>
        <taxon>Lamiaceae</taxon>
        <taxon>Nepetoideae</taxon>
        <taxon>Mentheae</taxon>
        <taxon>Salviinae</taxon>
        <taxon>Salvia</taxon>
        <taxon>Salvia subgen. Calosphace</taxon>
    </lineage>
</organism>
<gene>
    <name evidence="1" type="ORF">AAHA92_21619</name>
</gene>
<protein>
    <recommendedName>
        <fullName evidence="3">Maturase K</fullName>
    </recommendedName>
</protein>
<accession>A0ABD1GL11</accession>
<evidence type="ECO:0000313" key="2">
    <source>
        <dbReference type="Proteomes" id="UP001567538"/>
    </source>
</evidence>
<reference evidence="1 2" key="1">
    <citation type="submission" date="2024-06" db="EMBL/GenBank/DDBJ databases">
        <title>A chromosome level genome sequence of Diviner's sage (Salvia divinorum).</title>
        <authorList>
            <person name="Ford S.A."/>
            <person name="Ro D.-K."/>
            <person name="Ness R.W."/>
            <person name="Phillips M.A."/>
        </authorList>
    </citation>
    <scope>NUCLEOTIDE SEQUENCE [LARGE SCALE GENOMIC DNA]</scope>
    <source>
        <strain evidence="1">SAF-2024a</strain>
        <tissue evidence="1">Leaf</tissue>
    </source>
</reference>
<dbReference type="EMBL" id="JBEAFC010000008">
    <property type="protein sequence ID" value="KAL1544816.1"/>
    <property type="molecule type" value="Genomic_DNA"/>
</dbReference>
<keyword evidence="2" id="KW-1185">Reference proteome</keyword>